<keyword evidence="4" id="KW-1185">Reference proteome</keyword>
<reference evidence="3 4" key="1">
    <citation type="submission" date="2023-12" db="EMBL/GenBank/DDBJ databases">
        <title>Stenotrophomonas guangdongensis sp. nov., isolated from wilted pepper plants (Capsicum annuum).</title>
        <authorList>
            <person name="Qiu M."/>
            <person name="Li Y."/>
            <person name="Liu Q."/>
            <person name="Zhang X."/>
            <person name="Huang Y."/>
            <person name="Guo R."/>
            <person name="Hu M."/>
            <person name="Zhou J."/>
            <person name="Zhou X."/>
        </authorList>
    </citation>
    <scope>NUCLEOTIDE SEQUENCE [LARGE SCALE GENOMIC DNA]</scope>
    <source>
        <strain evidence="3 4">MH1</strain>
    </source>
</reference>
<evidence type="ECO:0000313" key="4">
    <source>
        <dbReference type="Proteomes" id="UP001301653"/>
    </source>
</evidence>
<evidence type="ECO:0000256" key="1">
    <source>
        <dbReference type="PROSITE-ProRule" id="PRU00409"/>
    </source>
</evidence>
<dbReference type="PROSITE" id="PS50975">
    <property type="entry name" value="ATP_GRASP"/>
    <property type="match status" value="1"/>
</dbReference>
<dbReference type="PANTHER" id="PTHR39217">
    <property type="match status" value="1"/>
</dbReference>
<dbReference type="InterPro" id="IPR013815">
    <property type="entry name" value="ATP_grasp_subdomain_1"/>
</dbReference>
<evidence type="ECO:0000259" key="2">
    <source>
        <dbReference type="PROSITE" id="PS50975"/>
    </source>
</evidence>
<gene>
    <name evidence="3" type="ORF">VA603_13160</name>
</gene>
<dbReference type="Gene3D" id="3.30.1490.20">
    <property type="entry name" value="ATP-grasp fold, A domain"/>
    <property type="match status" value="1"/>
</dbReference>
<keyword evidence="1" id="KW-0547">Nucleotide-binding</keyword>
<accession>A0ABU5V593</accession>
<dbReference type="EMBL" id="JAYFUH010000248">
    <property type="protein sequence ID" value="MEA5668491.1"/>
    <property type="molecule type" value="Genomic_DNA"/>
</dbReference>
<evidence type="ECO:0000313" key="3">
    <source>
        <dbReference type="EMBL" id="MEA5668491.1"/>
    </source>
</evidence>
<dbReference type="PANTHER" id="PTHR39217:SF1">
    <property type="entry name" value="GLUTATHIONE SYNTHETASE"/>
    <property type="match status" value="1"/>
</dbReference>
<dbReference type="Proteomes" id="UP001301653">
    <property type="component" value="Unassembled WGS sequence"/>
</dbReference>
<proteinExistence type="predicted"/>
<feature type="domain" description="ATP-grasp" evidence="2">
    <location>
        <begin position="95"/>
        <end position="296"/>
    </location>
</feature>
<dbReference type="Gene3D" id="3.30.470.20">
    <property type="entry name" value="ATP-grasp fold, B domain"/>
    <property type="match status" value="1"/>
</dbReference>
<organism evidence="3 4">
    <name type="scientific">Stenotrophomonas capsici</name>
    <dbReference type="NCBI Taxonomy" id="3110230"/>
    <lineage>
        <taxon>Bacteria</taxon>
        <taxon>Pseudomonadati</taxon>
        <taxon>Pseudomonadota</taxon>
        <taxon>Gammaproteobacteria</taxon>
        <taxon>Lysobacterales</taxon>
        <taxon>Lysobacteraceae</taxon>
        <taxon>Stenotrophomonas</taxon>
    </lineage>
</organism>
<dbReference type="RefSeq" id="WP_323439122.1">
    <property type="nucleotide sequence ID" value="NZ_JAYFUH010000248.1"/>
</dbReference>
<name>A0ABU5V593_9GAMM</name>
<dbReference type="InterPro" id="IPR011761">
    <property type="entry name" value="ATP-grasp"/>
</dbReference>
<keyword evidence="1" id="KW-0067">ATP-binding</keyword>
<dbReference type="SUPFAM" id="SSF56059">
    <property type="entry name" value="Glutathione synthetase ATP-binding domain-like"/>
    <property type="match status" value="1"/>
</dbReference>
<dbReference type="InterPro" id="IPR053191">
    <property type="entry name" value="DcsG_Biosynth_Enzyme"/>
</dbReference>
<protein>
    <recommendedName>
        <fullName evidence="2">ATP-grasp domain-containing protein</fullName>
    </recommendedName>
</protein>
<sequence length="297" mass="32428">MTTLALITDATSLDDDYDMPPLRDACQALALDVRICNWDDPDQDWSRFSHVVLRSPWDYTRRPDAFLDWCAHVSKVSRLVNPLPAVRWSLDKHYLADLARAGVAVIPSTFIESKASAQTMLDAFLQAHPGLDELVVKPTVGASSRNVRRFLRADAMQALQHAETLLDAGHSVILQPYLASIERQGETDLVYINGIYSHAIRKAALLARDGTTNAPTLGFLSACEATATERALASAALQAASRTLGLDAPLLYARVDLIHADDGQPQLLELEILEPSLSFPLAEGSAMRFAQALAGLK</sequence>
<comment type="caution">
    <text evidence="3">The sequence shown here is derived from an EMBL/GenBank/DDBJ whole genome shotgun (WGS) entry which is preliminary data.</text>
</comment>